<evidence type="ECO:0000313" key="2">
    <source>
        <dbReference type="Proteomes" id="UP001165205"/>
    </source>
</evidence>
<dbReference type="AlphaFoldDB" id="A0AAN5BU72"/>
<protein>
    <submittedName>
        <fullName evidence="1">Unnamed protein product</fullName>
    </submittedName>
</protein>
<proteinExistence type="predicted"/>
<name>A0AAN5BU72_ASPOZ</name>
<accession>A0AAN5BU72</accession>
<gene>
    <name evidence="1" type="ORF">Aory04_000855100</name>
</gene>
<dbReference type="EMBL" id="BSYA01000108">
    <property type="protein sequence ID" value="GMG32932.1"/>
    <property type="molecule type" value="Genomic_DNA"/>
</dbReference>
<comment type="caution">
    <text evidence="1">The sequence shown here is derived from an EMBL/GenBank/DDBJ whole genome shotgun (WGS) entry which is preliminary data.</text>
</comment>
<sequence length="141" mass="16045">MQRLKVDLESVSGNIRGFQSIRSEEVPSSAVRLSSEVGSSTAETDYASVNPPITGFALTQWRASRLVVSPRQWRYLTTYVQGIRHQRSKKYYLFEAVGSKIPNDVSKTVTKYLYEAGPRRHSAKTFEEGSIWHSFLDTRLI</sequence>
<evidence type="ECO:0000313" key="1">
    <source>
        <dbReference type="EMBL" id="GMG32932.1"/>
    </source>
</evidence>
<organism evidence="1 2">
    <name type="scientific">Aspergillus oryzae</name>
    <name type="common">Yellow koji mold</name>
    <dbReference type="NCBI Taxonomy" id="5062"/>
    <lineage>
        <taxon>Eukaryota</taxon>
        <taxon>Fungi</taxon>
        <taxon>Dikarya</taxon>
        <taxon>Ascomycota</taxon>
        <taxon>Pezizomycotina</taxon>
        <taxon>Eurotiomycetes</taxon>
        <taxon>Eurotiomycetidae</taxon>
        <taxon>Eurotiales</taxon>
        <taxon>Aspergillaceae</taxon>
        <taxon>Aspergillus</taxon>
        <taxon>Aspergillus subgen. Circumdati</taxon>
    </lineage>
</organism>
<dbReference type="Proteomes" id="UP001165205">
    <property type="component" value="Unassembled WGS sequence"/>
</dbReference>
<reference evidence="1" key="1">
    <citation type="submission" date="2023-04" db="EMBL/GenBank/DDBJ databases">
        <title>Aspergillus oryzae NBRC 4228.</title>
        <authorList>
            <person name="Ichikawa N."/>
            <person name="Sato H."/>
            <person name="Tonouchi N."/>
        </authorList>
    </citation>
    <scope>NUCLEOTIDE SEQUENCE</scope>
    <source>
        <strain evidence="1">NBRC 4228</strain>
    </source>
</reference>